<evidence type="ECO:0000256" key="3">
    <source>
        <dbReference type="ARBA" id="ARBA00022801"/>
    </source>
</evidence>
<reference evidence="10 11" key="1">
    <citation type="submission" date="2019-02" db="EMBL/GenBank/DDBJ databases">
        <authorList>
            <person name="Li Y."/>
        </authorList>
    </citation>
    <scope>NUCLEOTIDE SEQUENCE [LARGE SCALE GENOMIC DNA]</scope>
    <source>
        <strain evidence="10 11">30C10-4-7</strain>
    </source>
</reference>
<dbReference type="InterPro" id="IPR006103">
    <property type="entry name" value="Glyco_hydro_2_cat"/>
</dbReference>
<evidence type="ECO:0000256" key="4">
    <source>
        <dbReference type="ARBA" id="ARBA00023239"/>
    </source>
</evidence>
<dbReference type="GO" id="GO:0016829">
    <property type="term" value="F:lyase activity"/>
    <property type="evidence" value="ECO:0007669"/>
    <property type="project" value="UniProtKB-KW"/>
</dbReference>
<dbReference type="AlphaFoldDB" id="A0A4V2DBP3"/>
<dbReference type="InterPro" id="IPR013783">
    <property type="entry name" value="Ig-like_fold"/>
</dbReference>
<dbReference type="EMBL" id="SGIT01000003">
    <property type="protein sequence ID" value="RZF58688.1"/>
    <property type="molecule type" value="Genomic_DNA"/>
</dbReference>
<organism evidence="10 11">
    <name type="scientific">Sphingobacterium corticibacterium</name>
    <dbReference type="NCBI Taxonomy" id="2484746"/>
    <lineage>
        <taxon>Bacteria</taxon>
        <taxon>Pseudomonadati</taxon>
        <taxon>Bacteroidota</taxon>
        <taxon>Sphingobacteriia</taxon>
        <taxon>Sphingobacteriales</taxon>
        <taxon>Sphingobacteriaceae</taxon>
        <taxon>Sphingobacterium</taxon>
    </lineage>
</organism>
<evidence type="ECO:0000256" key="5">
    <source>
        <dbReference type="ARBA" id="ARBA00023295"/>
    </source>
</evidence>
<dbReference type="InterPro" id="IPR017853">
    <property type="entry name" value="GH"/>
</dbReference>
<protein>
    <submittedName>
        <fullName evidence="10">DUF4982 domain-containing protein</fullName>
    </submittedName>
</protein>
<comment type="caution">
    <text evidence="10">The sequence shown here is derived from an EMBL/GenBank/DDBJ whole genome shotgun (WGS) entry which is preliminary data.</text>
</comment>
<evidence type="ECO:0000256" key="1">
    <source>
        <dbReference type="ARBA" id="ARBA00007401"/>
    </source>
</evidence>
<gene>
    <name evidence="10" type="ORF">EWE74_15270</name>
</gene>
<dbReference type="PRINTS" id="PR00132">
    <property type="entry name" value="GLHYDRLASE2"/>
</dbReference>
<dbReference type="Pfam" id="PF00703">
    <property type="entry name" value="Glyco_hydro_2"/>
    <property type="match status" value="1"/>
</dbReference>
<comment type="similarity">
    <text evidence="1">Belongs to the glycosyl hydrolase 2 family.</text>
</comment>
<evidence type="ECO:0000256" key="2">
    <source>
        <dbReference type="ARBA" id="ARBA00022729"/>
    </source>
</evidence>
<dbReference type="InterPro" id="IPR051913">
    <property type="entry name" value="GH2_Domain-Containing"/>
</dbReference>
<dbReference type="InterPro" id="IPR008929">
    <property type="entry name" value="Chondroitin_lyas"/>
</dbReference>
<feature type="domain" description="Glycoside hydrolase family 2 catalytic" evidence="7">
    <location>
        <begin position="310"/>
        <end position="499"/>
    </location>
</feature>
<dbReference type="Pfam" id="PF05426">
    <property type="entry name" value="Alginate_lyase"/>
    <property type="match status" value="1"/>
</dbReference>
<accession>A0A4V2DBP3</accession>
<dbReference type="InterPro" id="IPR008979">
    <property type="entry name" value="Galactose-bd-like_sf"/>
</dbReference>
<dbReference type="GO" id="GO:0042597">
    <property type="term" value="C:periplasmic space"/>
    <property type="evidence" value="ECO:0007669"/>
    <property type="project" value="InterPro"/>
</dbReference>
<dbReference type="Gene3D" id="1.50.10.100">
    <property type="entry name" value="Chondroitin AC/alginate lyase"/>
    <property type="match status" value="1"/>
</dbReference>
<dbReference type="InterPro" id="IPR006101">
    <property type="entry name" value="Glyco_hydro_2"/>
</dbReference>
<dbReference type="InterPro" id="IPR008397">
    <property type="entry name" value="Alginate_lyase_dom"/>
</dbReference>
<dbReference type="PANTHER" id="PTHR42732">
    <property type="entry name" value="BETA-GALACTOSIDASE"/>
    <property type="match status" value="1"/>
</dbReference>
<dbReference type="InterPro" id="IPR032311">
    <property type="entry name" value="DUF4982"/>
</dbReference>
<name>A0A4V2DBP3_9SPHI</name>
<proteinExistence type="inferred from homology"/>
<dbReference type="GO" id="GO:0004553">
    <property type="term" value="F:hydrolase activity, hydrolyzing O-glycosyl compounds"/>
    <property type="evidence" value="ECO:0007669"/>
    <property type="project" value="InterPro"/>
</dbReference>
<evidence type="ECO:0000313" key="10">
    <source>
        <dbReference type="EMBL" id="RZF58688.1"/>
    </source>
</evidence>
<feature type="domain" description="Alginate lyase" evidence="8">
    <location>
        <begin position="855"/>
        <end position="1130"/>
    </location>
</feature>
<keyword evidence="3" id="KW-0378">Hydrolase</keyword>
<dbReference type="GO" id="GO:0005975">
    <property type="term" value="P:carbohydrate metabolic process"/>
    <property type="evidence" value="ECO:0007669"/>
    <property type="project" value="InterPro"/>
</dbReference>
<feature type="domain" description="Glycoside hydrolase family 2 immunoglobulin-like beta-sandwich" evidence="6">
    <location>
        <begin position="204"/>
        <end position="305"/>
    </location>
</feature>
<evidence type="ECO:0000259" key="6">
    <source>
        <dbReference type="Pfam" id="PF00703"/>
    </source>
</evidence>
<dbReference type="PANTHER" id="PTHR42732:SF1">
    <property type="entry name" value="BETA-MANNOSIDASE"/>
    <property type="match status" value="1"/>
</dbReference>
<keyword evidence="11" id="KW-1185">Reference proteome</keyword>
<dbReference type="Pfam" id="PF16355">
    <property type="entry name" value="DUF4982"/>
    <property type="match status" value="1"/>
</dbReference>
<dbReference type="Gene3D" id="2.60.120.260">
    <property type="entry name" value="Galactose-binding domain-like"/>
    <property type="match status" value="1"/>
</dbReference>
<evidence type="ECO:0000259" key="7">
    <source>
        <dbReference type="Pfam" id="PF02836"/>
    </source>
</evidence>
<sequence length="1190" mass="136544">MIMVRKFLWLFVLIGIAPGLKVVAQEQHRLLHGWEFVRGDLGDIWEGVRPVPKGAPETLPIWEKITLPHSYNAIDAVHPEKNYYQGPAWYRTYLDIENPYLDGRTILHFEGAGQKSEVYVYQEKVGEHVGGYDEWYVDITDAVAQFSNTDVAKRFNGLVPILVRTDNSRDVEIIPSDLSDFNVYGGLYRYVNLCYVPKLSARYLFADTKLTDNDGMVALRAQLWNPDEVSIADIHTTIKDQSGKIVAQQNKSVQLQTGSEVQMLGDIRVQQPNMWSPNDPYLYTLEVAVIQGVDTALISERIGFRNFEFVRSGPFNFNGKRLLLRGTHRHEDHAGVGPAMTEEQIWQEMRMMKEMGVNFIRLGHYQQSGIVLDACDSLGILVWEEIPWCRGGLGGPVYQQQAKRMLTNMIQQHFNHPSIIIWGLGNENDWPGDFDEFDQQKIRAFMKELHDLSHQLDDSRKTAIRRCDFCKDIVDVYSPSIWAGWYRGVYTDYKKASRNEFERVDHFLHVEWGGDSHAGRHSETPDAGLSEVMRSTTADERAGDASLYGGPSRVSKDGDWSESYMVNLIDWHLKEQETMPWLTGTAYWPFKDFTTPIRPENPVPYMNQKGVVARDFKKKESYYVFQSYWAEKPMIHIYGHNWPVRWGNEGQERMVKVYSNCQEVELFLNGESLGKRKRDSQDFPAAGLRWMVKFKTGENKLEAIGYKNGLTIRDMLVQEYQTERWGKPVRVALEVLEEQQDTLLLQAQLFDENGVRCLDASNYISFDAVGEGKLLVDQGTSDGSRRLQAYNGRALLLLVRTGKNVVVTVKADSLNTCILDLSHTTVNVRAQVSKRIKASVLKEAEEALTLPRLTVTSSVSPRSAGGKHDFYSEGDYWWPDPNNPEGPYIRKDGLSNPDNFIDHRNLVMRLGDIVGTLVSAWELTRDARYRDASLKHLKAWFIDPKTKMNPSMEYAQAIKGIATGRGIGIIDGIHLVEVARALKVLHDARELPHEIYVGTKSWFSTYLEWIMTHPYGLQERDTKNNHAACWILQVVAFAQYIGDEEALAFANERYRSVLLPNQMANDGSFPLELERTKPYGYSLFNLDVFAGICYMLKDDDTTIHTFQFGEKNLEKAIQFMVPYVKSKVSWPFGKDVMYWDNWPIAHPFLLLGSTMFEQSQWLQLWGQLPLDYNELEVKRNSPIRHPLLWM</sequence>
<evidence type="ECO:0000259" key="8">
    <source>
        <dbReference type="Pfam" id="PF05426"/>
    </source>
</evidence>
<keyword evidence="4" id="KW-0456">Lyase</keyword>
<dbReference type="Pfam" id="PF02836">
    <property type="entry name" value="Glyco_hydro_2_C"/>
    <property type="match status" value="1"/>
</dbReference>
<dbReference type="Proteomes" id="UP000292855">
    <property type="component" value="Unassembled WGS sequence"/>
</dbReference>
<dbReference type="OrthoDB" id="9801077at2"/>
<dbReference type="InterPro" id="IPR036156">
    <property type="entry name" value="Beta-gal/glucu_dom_sf"/>
</dbReference>
<evidence type="ECO:0000313" key="11">
    <source>
        <dbReference type="Proteomes" id="UP000292855"/>
    </source>
</evidence>
<keyword evidence="2" id="KW-0732">Signal</keyword>
<dbReference type="Gene3D" id="3.20.20.80">
    <property type="entry name" value="Glycosidases"/>
    <property type="match status" value="1"/>
</dbReference>
<dbReference type="SUPFAM" id="SSF49785">
    <property type="entry name" value="Galactose-binding domain-like"/>
    <property type="match status" value="1"/>
</dbReference>
<dbReference type="SUPFAM" id="SSF49303">
    <property type="entry name" value="beta-Galactosidase/glucuronidase domain"/>
    <property type="match status" value="1"/>
</dbReference>
<evidence type="ECO:0000259" key="9">
    <source>
        <dbReference type="Pfam" id="PF16355"/>
    </source>
</evidence>
<keyword evidence="5" id="KW-0326">Glycosidase</keyword>
<dbReference type="SUPFAM" id="SSF51445">
    <property type="entry name" value="(Trans)glycosidases"/>
    <property type="match status" value="1"/>
</dbReference>
<dbReference type="Gene3D" id="2.60.40.10">
    <property type="entry name" value="Immunoglobulins"/>
    <property type="match status" value="3"/>
</dbReference>
<dbReference type="InterPro" id="IPR006102">
    <property type="entry name" value="Ig-like_GH2"/>
</dbReference>
<feature type="domain" description="DUF4982" evidence="9">
    <location>
        <begin position="650"/>
        <end position="710"/>
    </location>
</feature>
<dbReference type="SUPFAM" id="SSF48230">
    <property type="entry name" value="Chondroitin AC/alginate lyase"/>
    <property type="match status" value="1"/>
</dbReference>